<sequence length="362" mass="41604">MLIIPMSTPIDQICSNLAARIDVSRDYTVITHDNIYRAGFSDSYLFSSTYQRGLSIKQELLEAYLNVSFDDALNGEVIEMPDGRSCYQVTDSVDCRLDRPDPDLLRTLLWEDLTLIPGIGARTAASLQRRGYRTINDLIWNRRFREEASRVQRRIEMTDRNDLLDLVLSRHSRSHRLAFLAGSPLQKSDLLFFDIETLGFFSRPIILFGLARLRENQLITTQFLLKGVRDEQAALMATLKLFSPGTVLITFNGRSFDLPYLQERCAYYRLPEPRLPQIDLLHHSRSLWKNQFQDCKLGTLEAKLCGTVREDDLPSAMVPEFYAAYQQTGNPGPLVPIVEHNRQDLVTTAHLYGLIQEIYHDR</sequence>
<dbReference type="HOGENOM" id="CLU_759948_0_0_2"/>
<dbReference type="STRING" id="521011.Mpal_2252"/>
<dbReference type="Pfam" id="PF13482">
    <property type="entry name" value="RNase_H_2"/>
    <property type="match status" value="1"/>
</dbReference>
<dbReference type="RefSeq" id="WP_012618864.1">
    <property type="nucleotide sequence ID" value="NC_011832.1"/>
</dbReference>
<dbReference type="OrthoDB" id="211024at2157"/>
<evidence type="ECO:0000313" key="3">
    <source>
        <dbReference type="Proteomes" id="UP000002457"/>
    </source>
</evidence>
<dbReference type="GO" id="GO:0003676">
    <property type="term" value="F:nucleic acid binding"/>
    <property type="evidence" value="ECO:0007669"/>
    <property type="project" value="InterPro"/>
</dbReference>
<dbReference type="GeneID" id="7272549"/>
<evidence type="ECO:0000313" key="2">
    <source>
        <dbReference type="EMBL" id="ACL17545.1"/>
    </source>
</evidence>
<dbReference type="SUPFAM" id="SSF53098">
    <property type="entry name" value="Ribonuclease H-like"/>
    <property type="match status" value="1"/>
</dbReference>
<dbReference type="Gene3D" id="3.30.420.10">
    <property type="entry name" value="Ribonuclease H-like superfamily/Ribonuclease H"/>
    <property type="match status" value="1"/>
</dbReference>
<dbReference type="Proteomes" id="UP000002457">
    <property type="component" value="Chromosome"/>
</dbReference>
<dbReference type="PANTHER" id="PTHR38462">
    <property type="entry name" value="EXONUCLEASE-LIKE PROTEIN"/>
    <property type="match status" value="1"/>
</dbReference>
<proteinExistence type="predicted"/>
<dbReference type="eggNOG" id="arCOG03130">
    <property type="taxonomic scope" value="Archaea"/>
</dbReference>
<dbReference type="AlphaFoldDB" id="B8GE44"/>
<dbReference type="EMBL" id="CP001338">
    <property type="protein sequence ID" value="ACL17545.1"/>
    <property type="molecule type" value="Genomic_DNA"/>
</dbReference>
<name>B8GE44_METPE</name>
<dbReference type="InterPro" id="IPR036397">
    <property type="entry name" value="RNaseH_sf"/>
</dbReference>
<accession>B8GE44</accession>
<feature type="domain" description="YprB ribonuclease H-like" evidence="1">
    <location>
        <begin position="191"/>
        <end position="354"/>
    </location>
</feature>
<keyword evidence="3" id="KW-1185">Reference proteome</keyword>
<protein>
    <recommendedName>
        <fullName evidence="1">YprB ribonuclease H-like domain-containing protein</fullName>
    </recommendedName>
</protein>
<dbReference type="InterPro" id="IPR012337">
    <property type="entry name" value="RNaseH-like_sf"/>
</dbReference>
<dbReference type="InterPro" id="IPR038720">
    <property type="entry name" value="YprB_RNase_H-like_dom"/>
</dbReference>
<organism evidence="2 3">
    <name type="scientific">Methanosphaerula palustris (strain ATCC BAA-1556 / DSM 19958 / E1-9c)</name>
    <dbReference type="NCBI Taxonomy" id="521011"/>
    <lineage>
        <taxon>Archaea</taxon>
        <taxon>Methanobacteriati</taxon>
        <taxon>Methanobacteriota</taxon>
        <taxon>Stenosarchaea group</taxon>
        <taxon>Methanomicrobia</taxon>
        <taxon>Methanomicrobiales</taxon>
        <taxon>Methanoregulaceae</taxon>
        <taxon>Methanosphaerula</taxon>
    </lineage>
</organism>
<dbReference type="KEGG" id="mpl:Mpal_2252"/>
<dbReference type="PANTHER" id="PTHR38462:SF1">
    <property type="entry name" value="YPRB RIBONUCLEASE H-LIKE DOMAIN-CONTAINING PROTEIN"/>
    <property type="match status" value="1"/>
</dbReference>
<reference evidence="2 3" key="1">
    <citation type="journal article" date="2015" name="Genome Announc.">
        <title>Complete Genome Sequence of Methanosphaerula palustris E1-9CT, a Hydrogenotrophic Methanogen Isolated from a Minerotrophic Fen Peatland.</title>
        <authorList>
            <person name="Cadillo-Quiroz H."/>
            <person name="Browne P."/>
            <person name="Kyrpides N."/>
            <person name="Woyke T."/>
            <person name="Goodwin L."/>
            <person name="Detter C."/>
            <person name="Yavitt J.B."/>
            <person name="Zinder S.H."/>
        </authorList>
    </citation>
    <scope>NUCLEOTIDE SEQUENCE [LARGE SCALE GENOMIC DNA]</scope>
    <source>
        <strain evidence="3">ATCC BAA-1556 / DSM 19958 / E1-9c</strain>
    </source>
</reference>
<gene>
    <name evidence="2" type="ordered locus">Mpal_2252</name>
</gene>
<evidence type="ECO:0000259" key="1">
    <source>
        <dbReference type="Pfam" id="PF13482"/>
    </source>
</evidence>